<evidence type="ECO:0000313" key="1">
    <source>
        <dbReference type="EMBL" id="GAV88752.1"/>
    </source>
</evidence>
<keyword evidence="2" id="KW-1185">Reference proteome</keyword>
<feature type="non-terminal residue" evidence="1">
    <location>
        <position position="117"/>
    </location>
</feature>
<organism evidence="1 2">
    <name type="scientific">Cephalotus follicularis</name>
    <name type="common">Albany pitcher plant</name>
    <dbReference type="NCBI Taxonomy" id="3775"/>
    <lineage>
        <taxon>Eukaryota</taxon>
        <taxon>Viridiplantae</taxon>
        <taxon>Streptophyta</taxon>
        <taxon>Embryophyta</taxon>
        <taxon>Tracheophyta</taxon>
        <taxon>Spermatophyta</taxon>
        <taxon>Magnoliopsida</taxon>
        <taxon>eudicotyledons</taxon>
        <taxon>Gunneridae</taxon>
        <taxon>Pentapetalae</taxon>
        <taxon>rosids</taxon>
        <taxon>fabids</taxon>
        <taxon>Oxalidales</taxon>
        <taxon>Cephalotaceae</taxon>
        <taxon>Cephalotus</taxon>
    </lineage>
</organism>
<evidence type="ECO:0000313" key="2">
    <source>
        <dbReference type="Proteomes" id="UP000187406"/>
    </source>
</evidence>
<accession>A0A1Q3D8H6</accession>
<dbReference type="InParanoid" id="A0A1Q3D8H6"/>
<dbReference type="OrthoDB" id="1495935at2759"/>
<comment type="caution">
    <text evidence="1">The sequence shown here is derived from an EMBL/GenBank/DDBJ whole genome shotgun (WGS) entry which is preliminary data.</text>
</comment>
<dbReference type="AlphaFoldDB" id="A0A1Q3D8H6"/>
<name>A0A1Q3D8H6_CEPFO</name>
<dbReference type="Proteomes" id="UP000187406">
    <property type="component" value="Unassembled WGS sequence"/>
</dbReference>
<proteinExistence type="predicted"/>
<sequence>KCTKSVSSRSQNVHFRVSSRRNIKLESHLEEEHEENMGEKYMPRKKKPGHWALQFPRLGIWYMTSSISYILRKAKAFYNECCCDAFEDPVLMGKQVTLVDSYFSTPVVPPPTISPYM</sequence>
<gene>
    <name evidence="1" type="ORF">CFOL_v3_32173</name>
</gene>
<feature type="non-terminal residue" evidence="1">
    <location>
        <position position="1"/>
    </location>
</feature>
<reference evidence="2" key="1">
    <citation type="submission" date="2016-04" db="EMBL/GenBank/DDBJ databases">
        <title>Cephalotus genome sequencing.</title>
        <authorList>
            <person name="Fukushima K."/>
            <person name="Hasebe M."/>
            <person name="Fang X."/>
        </authorList>
    </citation>
    <scope>NUCLEOTIDE SEQUENCE [LARGE SCALE GENOMIC DNA]</scope>
    <source>
        <strain evidence="2">cv. St1</strain>
    </source>
</reference>
<protein>
    <submittedName>
        <fullName evidence="1">Uncharacterized protein</fullName>
    </submittedName>
</protein>
<dbReference type="EMBL" id="BDDD01005061">
    <property type="protein sequence ID" value="GAV88752.1"/>
    <property type="molecule type" value="Genomic_DNA"/>
</dbReference>